<dbReference type="Proteomes" id="UP000789390">
    <property type="component" value="Unassembled WGS sequence"/>
</dbReference>
<gene>
    <name evidence="1" type="ORF">DGAL_LOCUS16470</name>
</gene>
<proteinExistence type="predicted"/>
<reference evidence="1" key="1">
    <citation type="submission" date="2021-11" db="EMBL/GenBank/DDBJ databases">
        <authorList>
            <person name="Schell T."/>
        </authorList>
    </citation>
    <scope>NUCLEOTIDE SEQUENCE</scope>
    <source>
        <strain evidence="1">M5</strain>
    </source>
</reference>
<evidence type="ECO:0000313" key="1">
    <source>
        <dbReference type="EMBL" id="CAH0112698.1"/>
    </source>
</evidence>
<keyword evidence="2" id="KW-1185">Reference proteome</keyword>
<name>A0A8J2S121_9CRUS</name>
<comment type="caution">
    <text evidence="1">The sequence shown here is derived from an EMBL/GenBank/DDBJ whole genome shotgun (WGS) entry which is preliminary data.</text>
</comment>
<organism evidence="1 2">
    <name type="scientific">Daphnia galeata</name>
    <dbReference type="NCBI Taxonomy" id="27404"/>
    <lineage>
        <taxon>Eukaryota</taxon>
        <taxon>Metazoa</taxon>
        <taxon>Ecdysozoa</taxon>
        <taxon>Arthropoda</taxon>
        <taxon>Crustacea</taxon>
        <taxon>Branchiopoda</taxon>
        <taxon>Diplostraca</taxon>
        <taxon>Cladocera</taxon>
        <taxon>Anomopoda</taxon>
        <taxon>Daphniidae</taxon>
        <taxon>Daphnia</taxon>
    </lineage>
</organism>
<protein>
    <submittedName>
        <fullName evidence="1">Uncharacterized protein</fullName>
    </submittedName>
</protein>
<dbReference type="AlphaFoldDB" id="A0A8J2S121"/>
<dbReference type="OrthoDB" id="7700519at2759"/>
<sequence length="118" mass="13653">MIERQAIRNHLNKLSPEVYANLIDTSNSHIGFEKARMTVNTIMAKARVKNKKSMRYEANWLLECLNLRIKSCKVYDHLFRSGILPLPHPNTLCSLLGEMSLAMPEEPRLVNMFSSFFK</sequence>
<evidence type="ECO:0000313" key="2">
    <source>
        <dbReference type="Proteomes" id="UP000789390"/>
    </source>
</evidence>
<dbReference type="EMBL" id="CAKKLH010000330">
    <property type="protein sequence ID" value="CAH0112698.1"/>
    <property type="molecule type" value="Genomic_DNA"/>
</dbReference>
<accession>A0A8J2S121</accession>